<evidence type="ECO:0000313" key="2">
    <source>
        <dbReference type="EMBL" id="NIE44711.1"/>
    </source>
</evidence>
<keyword evidence="1" id="KW-0812">Transmembrane</keyword>
<sequence>MNSIMFVQWLIPVYKLLFIVWITHTLGHTLHNVRLVVVLYSSQPTKTLLHNGYHDHMQVVNTCGINAYRKTSDGTYKKRRHLYCYTLLNKDASYALWTTIH</sequence>
<keyword evidence="1" id="KW-1133">Transmembrane helix</keyword>
<feature type="transmembrane region" description="Helical" evidence="1">
    <location>
        <begin position="6"/>
        <end position="26"/>
    </location>
</feature>
<dbReference type="AlphaFoldDB" id="A0A6G5A128"/>
<reference evidence="2" key="1">
    <citation type="submission" date="2020-03" db="EMBL/GenBank/DDBJ databases">
        <title>A transcriptome and proteome of the tick Rhipicephalus microplus shaped by the genetic composition of its hosts and developmental stage.</title>
        <authorList>
            <person name="Garcia G.R."/>
            <person name="Ribeiro J.M.C."/>
            <person name="Maruyama S.R."/>
            <person name="Gardinasse L.G."/>
            <person name="Nelson K."/>
            <person name="Ferreira B.R."/>
            <person name="Andrade T.G."/>
            <person name="Santos I.K.F.M."/>
        </authorList>
    </citation>
    <scope>NUCLEOTIDE SEQUENCE</scope>
    <source>
        <strain evidence="2">NSGR</strain>
        <tissue evidence="2">Salivary glands</tissue>
    </source>
</reference>
<organism evidence="2">
    <name type="scientific">Rhipicephalus microplus</name>
    <name type="common">Cattle tick</name>
    <name type="synonym">Boophilus microplus</name>
    <dbReference type="NCBI Taxonomy" id="6941"/>
    <lineage>
        <taxon>Eukaryota</taxon>
        <taxon>Metazoa</taxon>
        <taxon>Ecdysozoa</taxon>
        <taxon>Arthropoda</taxon>
        <taxon>Chelicerata</taxon>
        <taxon>Arachnida</taxon>
        <taxon>Acari</taxon>
        <taxon>Parasitiformes</taxon>
        <taxon>Ixodida</taxon>
        <taxon>Ixodoidea</taxon>
        <taxon>Ixodidae</taxon>
        <taxon>Rhipicephalinae</taxon>
        <taxon>Rhipicephalus</taxon>
        <taxon>Boophilus</taxon>
    </lineage>
</organism>
<name>A0A6G5A128_RHIMP</name>
<accession>A0A6G5A128</accession>
<proteinExistence type="predicted"/>
<keyword evidence="1" id="KW-0472">Membrane</keyword>
<protein>
    <submittedName>
        <fullName evidence="2">Putative secreted protein</fullName>
    </submittedName>
</protein>
<evidence type="ECO:0000256" key="1">
    <source>
        <dbReference type="SAM" id="Phobius"/>
    </source>
</evidence>
<dbReference type="EMBL" id="GIKN01002438">
    <property type="protein sequence ID" value="NIE44711.1"/>
    <property type="molecule type" value="Transcribed_RNA"/>
</dbReference>